<comment type="similarity">
    <text evidence="1 2">Belongs to the iron/ascorbate-dependent oxidoreductase family.</text>
</comment>
<dbReference type="EMBL" id="QGMH01000029">
    <property type="protein sequence ID" value="TVY28518.1"/>
    <property type="molecule type" value="Genomic_DNA"/>
</dbReference>
<evidence type="ECO:0000256" key="2">
    <source>
        <dbReference type="RuleBase" id="RU003682"/>
    </source>
</evidence>
<dbReference type="GO" id="GO:0046872">
    <property type="term" value="F:metal ion binding"/>
    <property type="evidence" value="ECO:0007669"/>
    <property type="project" value="UniProtKB-KW"/>
</dbReference>
<keyword evidence="2" id="KW-0560">Oxidoreductase</keyword>
<dbReference type="PROSITE" id="PS51471">
    <property type="entry name" value="FE2OG_OXY"/>
    <property type="match status" value="1"/>
</dbReference>
<dbReference type="OrthoDB" id="288590at2759"/>
<dbReference type="GO" id="GO:0016491">
    <property type="term" value="F:oxidoreductase activity"/>
    <property type="evidence" value="ECO:0007669"/>
    <property type="project" value="UniProtKB-KW"/>
</dbReference>
<reference evidence="4 5" key="1">
    <citation type="submission" date="2018-05" db="EMBL/GenBank/DDBJ databases">
        <title>Genome sequencing and assembly of the regulated plant pathogen Lachnellula willkommii and related sister species for the development of diagnostic species identification markers.</title>
        <authorList>
            <person name="Giroux E."/>
            <person name="Bilodeau G."/>
        </authorList>
    </citation>
    <scope>NUCLEOTIDE SEQUENCE [LARGE SCALE GENOMIC DNA]</scope>
    <source>
        <strain evidence="4 5">CBS 185.66</strain>
    </source>
</reference>
<keyword evidence="2" id="KW-0408">Iron</keyword>
<evidence type="ECO:0000313" key="5">
    <source>
        <dbReference type="Proteomes" id="UP000431533"/>
    </source>
</evidence>
<accession>A0A8H8R4X8</accession>
<dbReference type="Pfam" id="PF03171">
    <property type="entry name" value="2OG-FeII_Oxy"/>
    <property type="match status" value="1"/>
</dbReference>
<keyword evidence="5" id="KW-1185">Reference proteome</keyword>
<dbReference type="Proteomes" id="UP000431533">
    <property type="component" value="Unassembled WGS sequence"/>
</dbReference>
<dbReference type="InterPro" id="IPR005123">
    <property type="entry name" value="Oxoglu/Fe-dep_dioxygenase_dom"/>
</dbReference>
<dbReference type="Gene3D" id="2.60.120.330">
    <property type="entry name" value="B-lactam Antibiotic, Isopenicillin N Synthase, Chain"/>
    <property type="match status" value="1"/>
</dbReference>
<dbReference type="InterPro" id="IPR027443">
    <property type="entry name" value="IPNS-like_sf"/>
</dbReference>
<dbReference type="GeneID" id="41982112"/>
<evidence type="ECO:0000256" key="1">
    <source>
        <dbReference type="ARBA" id="ARBA00008056"/>
    </source>
</evidence>
<sequence>MTTETITHTGILETLETIAFPNIPPFPSDIPTAPLYRLSLSALRSNPAESARLFQSSKDLDFFYLDLRGDVEGERLLEEADQAFELAQTCYDLGRDDRGSYMGYKGSGTSIVDEKGNLDRNEFYNVRTTQVPGLTEVKSADSRNIPKDEFLGISETPFEHPQLFYKNADLINSYIQTAHSIVILILSHLNNHLHLPPNTLQNLHYLRSHSGDQVCLIKSTPQPASELRTTLGNHTDFGSLTIIFNRLGGLQILPPSSLTPADQEPQWIYVKPLPGHCIVNLGDAMVKFMNGLLRSNIHRVVAPPGVQGQEIRYSVVYFARPGDEVVLKRLEGSDVIPELKEGEKEEENDSKDWILLQALRLREVKDGMSDGEKKKLWEESGRGK</sequence>
<organism evidence="4 5">
    <name type="scientific">Lachnellula hyalina</name>
    <dbReference type="NCBI Taxonomy" id="1316788"/>
    <lineage>
        <taxon>Eukaryota</taxon>
        <taxon>Fungi</taxon>
        <taxon>Dikarya</taxon>
        <taxon>Ascomycota</taxon>
        <taxon>Pezizomycotina</taxon>
        <taxon>Leotiomycetes</taxon>
        <taxon>Helotiales</taxon>
        <taxon>Lachnaceae</taxon>
        <taxon>Lachnellula</taxon>
    </lineage>
</organism>
<comment type="caution">
    <text evidence="4">The sequence shown here is derived from an EMBL/GenBank/DDBJ whole genome shotgun (WGS) entry which is preliminary data.</text>
</comment>
<keyword evidence="2" id="KW-0479">Metal-binding</keyword>
<proteinExistence type="inferred from homology"/>
<dbReference type="InterPro" id="IPR044861">
    <property type="entry name" value="IPNS-like_FE2OG_OXY"/>
</dbReference>
<feature type="domain" description="Fe2OG dioxygenase" evidence="3">
    <location>
        <begin position="210"/>
        <end position="321"/>
    </location>
</feature>
<evidence type="ECO:0000313" key="4">
    <source>
        <dbReference type="EMBL" id="TVY28518.1"/>
    </source>
</evidence>
<protein>
    <submittedName>
        <fullName evidence="4">Oxidoreductase</fullName>
    </submittedName>
</protein>
<dbReference type="PANTHER" id="PTHR47990">
    <property type="entry name" value="2-OXOGLUTARATE (2OG) AND FE(II)-DEPENDENT OXYGENASE SUPERFAMILY PROTEIN-RELATED"/>
    <property type="match status" value="1"/>
</dbReference>
<dbReference type="RefSeq" id="XP_031007306.1">
    <property type="nucleotide sequence ID" value="XM_031146892.1"/>
</dbReference>
<dbReference type="AlphaFoldDB" id="A0A8H8R4X8"/>
<dbReference type="InterPro" id="IPR050231">
    <property type="entry name" value="Iron_ascorbate_oxido_reductase"/>
</dbReference>
<gene>
    <name evidence="4" type="primary">vrtI_1</name>
    <name evidence="4" type="ORF">LHYA1_G001914</name>
</gene>
<evidence type="ECO:0000259" key="3">
    <source>
        <dbReference type="PROSITE" id="PS51471"/>
    </source>
</evidence>
<name>A0A8H8R4X8_9HELO</name>
<dbReference type="SUPFAM" id="SSF51197">
    <property type="entry name" value="Clavaminate synthase-like"/>
    <property type="match status" value="1"/>
</dbReference>